<dbReference type="InterPro" id="IPR035248">
    <property type="entry name" value="PRMT5_C"/>
</dbReference>
<dbReference type="EMBL" id="BAAAJK010000006">
    <property type="protein sequence ID" value="GAA1385977.1"/>
    <property type="molecule type" value="Genomic_DNA"/>
</dbReference>
<organism evidence="6 7">
    <name type="scientific">Pseudonocardia kongjuensis</name>
    <dbReference type="NCBI Taxonomy" id="102227"/>
    <lineage>
        <taxon>Bacteria</taxon>
        <taxon>Bacillati</taxon>
        <taxon>Actinomycetota</taxon>
        <taxon>Actinomycetes</taxon>
        <taxon>Pseudonocardiales</taxon>
        <taxon>Pseudonocardiaceae</taxon>
        <taxon>Pseudonocardia</taxon>
    </lineage>
</organism>
<dbReference type="SUPFAM" id="SSF50022">
    <property type="entry name" value="ISP domain"/>
    <property type="match status" value="1"/>
</dbReference>
<evidence type="ECO:0000313" key="7">
    <source>
        <dbReference type="Proteomes" id="UP001501414"/>
    </source>
</evidence>
<sequence>MIPEPSIEELPGDRLRIRVDGREIIVDALCPHRLGRLSHGHLDARNLRLTCPLHRTTFDLTTGRPVTGPATRPLTIHRSGVPGREYRPEQVWLPASERLLEWDAGFHELLLGDVLRMTAFRAAVLDTVRPGDTVLDLGTGTGVLARWALEAGAATVHGLERDERVLAEATRRLAAAGFGADRFVPVPGTSFDVELPRRVDVVVSEILGNLTDNENCVAILADARRRFLAPGGRMMPIRSGTHLVPVDAGYAHHQIGRGAPADAISRSRFAEILAGTGALGPFDLYYDAIVPWSCHLAVPQTAREHDLENAATAAEYSVALCFRATRDGTLTGFKGWFAAQLSPAVGLDISGDDIARRTTSDSWKHCFLPIADPVPVRAGDRISLRFGRTALTGRDGTGQSYSWQGTVASRGRTVATFAHGTRPVHRAAGRR</sequence>
<reference evidence="7" key="1">
    <citation type="journal article" date="2019" name="Int. J. Syst. Evol. Microbiol.">
        <title>The Global Catalogue of Microorganisms (GCM) 10K type strain sequencing project: providing services to taxonomists for standard genome sequencing and annotation.</title>
        <authorList>
            <consortium name="The Broad Institute Genomics Platform"/>
            <consortium name="The Broad Institute Genome Sequencing Center for Infectious Disease"/>
            <person name="Wu L."/>
            <person name="Ma J."/>
        </authorList>
    </citation>
    <scope>NUCLEOTIDE SEQUENCE [LARGE SCALE GENOMIC DNA]</scope>
    <source>
        <strain evidence="7">JCM 11896</strain>
    </source>
</reference>
<dbReference type="InterPro" id="IPR017941">
    <property type="entry name" value="Rieske_2Fe-2S"/>
</dbReference>
<keyword evidence="1" id="KW-0001">2Fe-2S</keyword>
<dbReference type="Pfam" id="PF17286">
    <property type="entry name" value="PRMT5_C"/>
    <property type="match status" value="1"/>
</dbReference>
<keyword evidence="4" id="KW-0411">Iron-sulfur</keyword>
<dbReference type="Gene3D" id="2.102.10.10">
    <property type="entry name" value="Rieske [2Fe-2S] iron-sulphur domain"/>
    <property type="match status" value="1"/>
</dbReference>
<keyword evidence="3" id="KW-0408">Iron</keyword>
<dbReference type="InterPro" id="IPR025799">
    <property type="entry name" value="Arg_MeTrfase"/>
</dbReference>
<keyword evidence="2" id="KW-0479">Metal-binding</keyword>
<dbReference type="PANTHER" id="PTHR11006:SF4">
    <property type="entry name" value="PROTEIN ARGININE N-METHYLTRANSFERASE 7"/>
    <property type="match status" value="1"/>
</dbReference>
<dbReference type="InterPro" id="IPR029063">
    <property type="entry name" value="SAM-dependent_MTases_sf"/>
</dbReference>
<evidence type="ECO:0000256" key="3">
    <source>
        <dbReference type="ARBA" id="ARBA00023004"/>
    </source>
</evidence>
<dbReference type="CDD" id="cd02440">
    <property type="entry name" value="AdoMet_MTases"/>
    <property type="match status" value="1"/>
</dbReference>
<feature type="domain" description="Rieske" evidence="5">
    <location>
        <begin position="18"/>
        <end position="78"/>
    </location>
</feature>
<evidence type="ECO:0000256" key="4">
    <source>
        <dbReference type="ARBA" id="ARBA00023014"/>
    </source>
</evidence>
<dbReference type="InterPro" id="IPR041698">
    <property type="entry name" value="Methyltransf_25"/>
</dbReference>
<keyword evidence="7" id="KW-1185">Reference proteome</keyword>
<dbReference type="Gene3D" id="2.70.160.11">
    <property type="entry name" value="Hnrnp arginine n-methyltransferase1"/>
    <property type="match status" value="1"/>
</dbReference>
<evidence type="ECO:0000259" key="5">
    <source>
        <dbReference type="PROSITE" id="PS51296"/>
    </source>
</evidence>
<dbReference type="Pfam" id="PF13649">
    <property type="entry name" value="Methyltransf_25"/>
    <property type="match status" value="1"/>
</dbReference>
<dbReference type="RefSeq" id="WP_344020583.1">
    <property type="nucleotide sequence ID" value="NZ_BAAAJK010000006.1"/>
</dbReference>
<dbReference type="PROSITE" id="PS51296">
    <property type="entry name" value="RIESKE"/>
    <property type="match status" value="1"/>
</dbReference>
<comment type="caution">
    <text evidence="6">The sequence shown here is derived from an EMBL/GenBank/DDBJ whole genome shotgun (WGS) entry which is preliminary data.</text>
</comment>
<proteinExistence type="predicted"/>
<name>A0ABP4IFC4_9PSEU</name>
<gene>
    <name evidence="6" type="ORF">GCM10009613_19260</name>
</gene>
<evidence type="ECO:0000256" key="1">
    <source>
        <dbReference type="ARBA" id="ARBA00022714"/>
    </source>
</evidence>
<dbReference type="Gene3D" id="3.40.50.150">
    <property type="entry name" value="Vaccinia Virus protein VP39"/>
    <property type="match status" value="1"/>
</dbReference>
<dbReference type="PROSITE" id="PS51678">
    <property type="entry name" value="SAM_MT_PRMT"/>
    <property type="match status" value="1"/>
</dbReference>
<dbReference type="Pfam" id="PF00355">
    <property type="entry name" value="Rieske"/>
    <property type="match status" value="1"/>
</dbReference>
<dbReference type="InterPro" id="IPR036922">
    <property type="entry name" value="Rieske_2Fe-2S_sf"/>
</dbReference>
<protein>
    <recommendedName>
        <fullName evidence="5">Rieske domain-containing protein</fullName>
    </recommendedName>
</protein>
<dbReference type="Proteomes" id="UP001501414">
    <property type="component" value="Unassembled WGS sequence"/>
</dbReference>
<dbReference type="SUPFAM" id="SSF53335">
    <property type="entry name" value="S-adenosyl-L-methionine-dependent methyltransferases"/>
    <property type="match status" value="1"/>
</dbReference>
<evidence type="ECO:0000313" key="6">
    <source>
        <dbReference type="EMBL" id="GAA1385977.1"/>
    </source>
</evidence>
<accession>A0ABP4IFC4</accession>
<dbReference type="CDD" id="cd03467">
    <property type="entry name" value="Rieske"/>
    <property type="match status" value="1"/>
</dbReference>
<dbReference type="PANTHER" id="PTHR11006">
    <property type="entry name" value="PROTEIN ARGININE N-METHYLTRANSFERASE"/>
    <property type="match status" value="1"/>
</dbReference>
<evidence type="ECO:0000256" key="2">
    <source>
        <dbReference type="ARBA" id="ARBA00022723"/>
    </source>
</evidence>